<sequence>QEVKANKAECARLAYRASRMLLDLGRRMEGKWDNAPAALLENVQEFERTLVHIRDFMTTASEEKWIRRFLAKGNFQDAVNDFSTQLDTAAQAFQLASLIEIHYMVGRSLQPASISDETVPSIASICIPEPTPLVDRASGSPNKETNSEEGNMQVSIRGPPLTSDLNILVEDMSEVDEFIAQLEGEKDKHGVSEHLPMAFYSYSSHCQFRIYHQSDVRIGKTNRRGVGWFAGTGEARIHGQKVTIKRYDTDKHDVRQWVKDVKVLQQLFHANIPQMVGYSDGKTNVPFILLANGPTRDVGFYIQTILNKESFVGSIRAKTRLINRYKAAATHIQQQLSLSDANVQDYVESATYTIDSDNNVLMGIVPPKEGWVVFRSWNLCETLSDSAMKVCCSPPNCTLGIKSFQRIRQIRSLLQSLLPRRTDSRELCSELQDLLDDDSDNFTLTHLRCISLANGRHDHSWRERCPPDTVSVGDFGYMSDGGKDFANFKTLGNIYDSNEDSACSLDRTKEIEGTYVQWVGGFTERKAASPYLLQDDLEGWPVALMPQGKVTVFMQRQQRIESGNDAWKHFMVNAPAIARRHGVDPHALILITRTLTSNDFQISDWSPPQLSPRRPPNMPNTPRFHDSFNSPAMPTIVFLFTSGTNGFKSYITDKPMGEPRPQECGSTSWCYSCQVGWPVDYADYIQFDKEDFE</sequence>
<protein>
    <submittedName>
        <fullName evidence="1">Uncharacterized protein</fullName>
    </submittedName>
</protein>
<gene>
    <name evidence="1" type="ORF">K488DRAFT_57492</name>
</gene>
<keyword evidence="2" id="KW-1185">Reference proteome</keyword>
<accession>A0ACB8QBH1</accession>
<feature type="non-terminal residue" evidence="1">
    <location>
        <position position="1"/>
    </location>
</feature>
<organism evidence="1 2">
    <name type="scientific">Vararia minispora EC-137</name>
    <dbReference type="NCBI Taxonomy" id="1314806"/>
    <lineage>
        <taxon>Eukaryota</taxon>
        <taxon>Fungi</taxon>
        <taxon>Dikarya</taxon>
        <taxon>Basidiomycota</taxon>
        <taxon>Agaricomycotina</taxon>
        <taxon>Agaricomycetes</taxon>
        <taxon>Russulales</taxon>
        <taxon>Lachnocladiaceae</taxon>
        <taxon>Vararia</taxon>
    </lineage>
</organism>
<evidence type="ECO:0000313" key="2">
    <source>
        <dbReference type="Proteomes" id="UP000814128"/>
    </source>
</evidence>
<proteinExistence type="predicted"/>
<evidence type="ECO:0000313" key="1">
    <source>
        <dbReference type="EMBL" id="KAI0028953.1"/>
    </source>
</evidence>
<comment type="caution">
    <text evidence="1">The sequence shown here is derived from an EMBL/GenBank/DDBJ whole genome shotgun (WGS) entry which is preliminary data.</text>
</comment>
<dbReference type="Proteomes" id="UP000814128">
    <property type="component" value="Unassembled WGS sequence"/>
</dbReference>
<reference evidence="1" key="2">
    <citation type="journal article" date="2022" name="New Phytol.">
        <title>Evolutionary transition to the ectomycorrhizal habit in the genomes of a hyperdiverse lineage of mushroom-forming fungi.</title>
        <authorList>
            <person name="Looney B."/>
            <person name="Miyauchi S."/>
            <person name="Morin E."/>
            <person name="Drula E."/>
            <person name="Courty P.E."/>
            <person name="Kohler A."/>
            <person name="Kuo A."/>
            <person name="LaButti K."/>
            <person name="Pangilinan J."/>
            <person name="Lipzen A."/>
            <person name="Riley R."/>
            <person name="Andreopoulos W."/>
            <person name="He G."/>
            <person name="Johnson J."/>
            <person name="Nolan M."/>
            <person name="Tritt A."/>
            <person name="Barry K.W."/>
            <person name="Grigoriev I.V."/>
            <person name="Nagy L.G."/>
            <person name="Hibbett D."/>
            <person name="Henrissat B."/>
            <person name="Matheny P.B."/>
            <person name="Labbe J."/>
            <person name="Martin F.M."/>
        </authorList>
    </citation>
    <scope>NUCLEOTIDE SEQUENCE</scope>
    <source>
        <strain evidence="1">EC-137</strain>
    </source>
</reference>
<reference evidence="1" key="1">
    <citation type="submission" date="2021-02" db="EMBL/GenBank/DDBJ databases">
        <authorList>
            <consortium name="DOE Joint Genome Institute"/>
            <person name="Ahrendt S."/>
            <person name="Looney B.P."/>
            <person name="Miyauchi S."/>
            <person name="Morin E."/>
            <person name="Drula E."/>
            <person name="Courty P.E."/>
            <person name="Chicoki N."/>
            <person name="Fauchery L."/>
            <person name="Kohler A."/>
            <person name="Kuo A."/>
            <person name="Labutti K."/>
            <person name="Pangilinan J."/>
            <person name="Lipzen A."/>
            <person name="Riley R."/>
            <person name="Andreopoulos W."/>
            <person name="He G."/>
            <person name="Johnson J."/>
            <person name="Barry K.W."/>
            <person name="Grigoriev I.V."/>
            <person name="Nagy L."/>
            <person name="Hibbett D."/>
            <person name="Henrissat B."/>
            <person name="Matheny P.B."/>
            <person name="Labbe J."/>
            <person name="Martin F."/>
        </authorList>
    </citation>
    <scope>NUCLEOTIDE SEQUENCE</scope>
    <source>
        <strain evidence="1">EC-137</strain>
    </source>
</reference>
<dbReference type="EMBL" id="MU273711">
    <property type="protein sequence ID" value="KAI0028953.1"/>
    <property type="molecule type" value="Genomic_DNA"/>
</dbReference>
<name>A0ACB8QBH1_9AGAM</name>